<evidence type="ECO:0000313" key="2">
    <source>
        <dbReference type="EMBL" id="RMJ12816.1"/>
    </source>
</evidence>
<comment type="caution">
    <text evidence="2">The sequence shown here is derived from an EMBL/GenBank/DDBJ whole genome shotgun (WGS) entry which is preliminary data.</text>
</comment>
<evidence type="ECO:0000313" key="3">
    <source>
        <dbReference type="Proteomes" id="UP000277212"/>
    </source>
</evidence>
<protein>
    <submittedName>
        <fullName evidence="2">Uncharacterized protein</fullName>
    </submittedName>
</protein>
<gene>
    <name evidence="2" type="ORF">CDV36_007528</name>
</gene>
<feature type="compositionally biased region" description="Basic and acidic residues" evidence="1">
    <location>
        <begin position="32"/>
        <end position="41"/>
    </location>
</feature>
<reference evidence="2 3" key="1">
    <citation type="submission" date="2017-06" db="EMBL/GenBank/DDBJ databases">
        <title>Comparative genomic analysis of Ambrosia Fusariam Clade fungi.</title>
        <authorList>
            <person name="Stajich J.E."/>
            <person name="Carrillo J."/>
            <person name="Kijimoto T."/>
            <person name="Eskalen A."/>
            <person name="O'Donnell K."/>
            <person name="Kasson M."/>
        </authorList>
    </citation>
    <scope>NUCLEOTIDE SEQUENCE [LARGE SCALE GENOMIC DNA]</scope>
    <source>
        <strain evidence="2">UCR3666</strain>
    </source>
</reference>
<accession>A0A3M2S5H1</accession>
<dbReference type="OrthoDB" id="10371221at2759"/>
<dbReference type="EMBL" id="NKUJ01000124">
    <property type="protein sequence ID" value="RMJ12816.1"/>
    <property type="molecule type" value="Genomic_DNA"/>
</dbReference>
<proteinExistence type="predicted"/>
<feature type="region of interest" description="Disordered" evidence="1">
    <location>
        <begin position="1"/>
        <end position="41"/>
    </location>
</feature>
<feature type="region of interest" description="Disordered" evidence="1">
    <location>
        <begin position="197"/>
        <end position="216"/>
    </location>
</feature>
<organism evidence="2 3">
    <name type="scientific">Fusarium kuroshium</name>
    <dbReference type="NCBI Taxonomy" id="2010991"/>
    <lineage>
        <taxon>Eukaryota</taxon>
        <taxon>Fungi</taxon>
        <taxon>Dikarya</taxon>
        <taxon>Ascomycota</taxon>
        <taxon>Pezizomycotina</taxon>
        <taxon>Sordariomycetes</taxon>
        <taxon>Hypocreomycetidae</taxon>
        <taxon>Hypocreales</taxon>
        <taxon>Nectriaceae</taxon>
        <taxon>Fusarium</taxon>
        <taxon>Fusarium solani species complex</taxon>
    </lineage>
</organism>
<dbReference type="Proteomes" id="UP000277212">
    <property type="component" value="Unassembled WGS sequence"/>
</dbReference>
<dbReference type="AlphaFoldDB" id="A0A3M2S5H1"/>
<name>A0A3M2S5H1_9HYPO</name>
<keyword evidence="3" id="KW-1185">Reference proteome</keyword>
<sequence length="231" mass="26029">MVDKKKKKSSKSTHKSSHSHRSSRDNNQGGEIPRDPEVDQAKYDELRQRVQLGESLTYRHQQLVSQLASRKSGNETVEYLYSILINVDFQVIRIISSSANAARERRGVVNPATRDLQTGETDREVRFYQDWNRALAMLGGIAAMPQSLQQFTADEMALVWELAESQKEIADNRKEIITLQAWFQISNSELNTWSKSGGWEYGGDDEEDGAAGAAGGSELYTGEYVHDYYSG</sequence>
<evidence type="ECO:0000256" key="1">
    <source>
        <dbReference type="SAM" id="MobiDB-lite"/>
    </source>
</evidence>
<feature type="compositionally biased region" description="Basic residues" evidence="1">
    <location>
        <begin position="1"/>
        <end position="21"/>
    </location>
</feature>